<evidence type="ECO:0000256" key="1">
    <source>
        <dbReference type="SAM" id="SignalP"/>
    </source>
</evidence>
<reference evidence="2 3" key="1">
    <citation type="submission" date="2018-07" db="EMBL/GenBank/DDBJ databases">
        <title>The genomes of Aspergillus section Nigri reveals drivers in fungal speciation.</title>
        <authorList>
            <consortium name="DOE Joint Genome Institute"/>
            <person name="Vesth T.C."/>
            <person name="Nybo J."/>
            <person name="Theobald S."/>
            <person name="Brandl J."/>
            <person name="Frisvad J.C."/>
            <person name="Nielsen K.F."/>
            <person name="Lyhne E.K."/>
            <person name="Kogle M.E."/>
            <person name="Kuo A."/>
            <person name="Riley R."/>
            <person name="Clum A."/>
            <person name="Nolan M."/>
            <person name="Lipzen A."/>
            <person name="Salamov A."/>
            <person name="Henrissat B."/>
            <person name="Wiebenga A."/>
            <person name="De vries R.P."/>
            <person name="Grigoriev I.V."/>
            <person name="Mortensen U.H."/>
            <person name="Andersen M.R."/>
            <person name="Baker S.E."/>
        </authorList>
    </citation>
    <scope>NUCLEOTIDE SEQUENCE [LARGE SCALE GENOMIC DNA]</scope>
    <source>
        <strain evidence="2 3">CBS 139.54b</strain>
    </source>
</reference>
<dbReference type="EMBL" id="KZ852042">
    <property type="protein sequence ID" value="RDH34684.1"/>
    <property type="molecule type" value="Genomic_DNA"/>
</dbReference>
<dbReference type="Proteomes" id="UP000253729">
    <property type="component" value="Unassembled WGS sequence"/>
</dbReference>
<dbReference type="GeneID" id="38134037"/>
<keyword evidence="3" id="KW-1185">Reference proteome</keyword>
<keyword evidence="1" id="KW-0732">Signal</keyword>
<gene>
    <name evidence="2" type="ORF">BDQ94DRAFT_140741</name>
</gene>
<sequence>MGGAAHSTASVNGVLPFLFMALTLTGCISNSRLKTSSSLSSMAENKRAEISALFLAISISNMFSRPYSMAQRSSVTLALIRALELI</sequence>
<dbReference type="RefSeq" id="XP_026627706.1">
    <property type="nucleotide sequence ID" value="XM_026765681.1"/>
</dbReference>
<name>A0A3F3Q634_9EURO</name>
<organism evidence="2 3">
    <name type="scientific">Aspergillus welwitschiae</name>
    <dbReference type="NCBI Taxonomy" id="1341132"/>
    <lineage>
        <taxon>Eukaryota</taxon>
        <taxon>Fungi</taxon>
        <taxon>Dikarya</taxon>
        <taxon>Ascomycota</taxon>
        <taxon>Pezizomycotina</taxon>
        <taxon>Eurotiomycetes</taxon>
        <taxon>Eurotiomycetidae</taxon>
        <taxon>Eurotiales</taxon>
        <taxon>Aspergillaceae</taxon>
        <taxon>Aspergillus</taxon>
        <taxon>Aspergillus subgen. Circumdati</taxon>
    </lineage>
</organism>
<proteinExistence type="predicted"/>
<feature type="signal peptide" evidence="1">
    <location>
        <begin position="1"/>
        <end position="29"/>
    </location>
</feature>
<dbReference type="AlphaFoldDB" id="A0A3F3Q634"/>
<evidence type="ECO:0000313" key="2">
    <source>
        <dbReference type="EMBL" id="RDH34684.1"/>
    </source>
</evidence>
<evidence type="ECO:0000313" key="3">
    <source>
        <dbReference type="Proteomes" id="UP000253729"/>
    </source>
</evidence>
<feature type="chain" id="PRO_5017790113" evidence="1">
    <location>
        <begin position="30"/>
        <end position="86"/>
    </location>
</feature>
<protein>
    <submittedName>
        <fullName evidence="2">Uncharacterized protein</fullName>
    </submittedName>
</protein>
<accession>A0A3F3Q634</accession>